<reference evidence="3" key="2">
    <citation type="submission" date="2016-11" db="UniProtKB">
        <authorList>
            <consortium name="WormBaseParasite"/>
        </authorList>
    </citation>
    <scope>IDENTIFICATION</scope>
</reference>
<dbReference type="Pfam" id="PF05380">
    <property type="entry name" value="Peptidase_A17"/>
    <property type="match status" value="1"/>
</dbReference>
<organism evidence="2 3">
    <name type="scientific">Loa loa</name>
    <name type="common">Eye worm</name>
    <name type="synonym">Filaria loa</name>
    <dbReference type="NCBI Taxonomy" id="7209"/>
    <lineage>
        <taxon>Eukaryota</taxon>
        <taxon>Metazoa</taxon>
        <taxon>Ecdysozoa</taxon>
        <taxon>Nematoda</taxon>
        <taxon>Chromadorea</taxon>
        <taxon>Rhabditida</taxon>
        <taxon>Spirurina</taxon>
        <taxon>Spiruromorpha</taxon>
        <taxon>Filarioidea</taxon>
        <taxon>Onchocercidae</taxon>
        <taxon>Loa</taxon>
    </lineage>
</organism>
<feature type="domain" description="Reverse transcriptase" evidence="1">
    <location>
        <begin position="501"/>
        <end position="623"/>
    </location>
</feature>
<reference evidence="2" key="1">
    <citation type="submission" date="2012-04" db="EMBL/GenBank/DDBJ databases">
        <title>The Genome Sequence of Loa loa.</title>
        <authorList>
            <consortium name="The Broad Institute Genome Sequencing Platform"/>
            <consortium name="Broad Institute Genome Sequencing Center for Infectious Disease"/>
            <person name="Nutman T.B."/>
            <person name="Fink D.L."/>
            <person name="Russ C."/>
            <person name="Young S."/>
            <person name="Zeng Q."/>
            <person name="Gargeya S."/>
            <person name="Alvarado L."/>
            <person name="Berlin A."/>
            <person name="Chapman S.B."/>
            <person name="Chen Z."/>
            <person name="Freedman E."/>
            <person name="Gellesch M."/>
            <person name="Goldberg J."/>
            <person name="Griggs A."/>
            <person name="Gujja S."/>
            <person name="Heilman E.R."/>
            <person name="Heiman D."/>
            <person name="Howarth C."/>
            <person name="Mehta T."/>
            <person name="Neiman D."/>
            <person name="Pearson M."/>
            <person name="Roberts A."/>
            <person name="Saif S."/>
            <person name="Shea T."/>
            <person name="Shenoy N."/>
            <person name="Sisk P."/>
            <person name="Stolte C."/>
            <person name="Sykes S."/>
            <person name="White J."/>
            <person name="Yandava C."/>
            <person name="Haas B."/>
            <person name="Henn M.R."/>
            <person name="Nusbaum C."/>
            <person name="Birren B."/>
        </authorList>
    </citation>
    <scope>NUCLEOTIDE SEQUENCE [LARGE SCALE GENOMIC DNA]</scope>
</reference>
<dbReference type="SUPFAM" id="SSF56672">
    <property type="entry name" value="DNA/RNA polymerases"/>
    <property type="match status" value="1"/>
</dbReference>
<dbReference type="STRING" id="7209.A0A1I7VRE3"/>
<dbReference type="Gene3D" id="3.30.70.270">
    <property type="match status" value="1"/>
</dbReference>
<dbReference type="InterPro" id="IPR008042">
    <property type="entry name" value="Retrotrans_Pao"/>
</dbReference>
<dbReference type="Proteomes" id="UP000095285">
    <property type="component" value="Unassembled WGS sequence"/>
</dbReference>
<proteinExistence type="predicted"/>
<dbReference type="AlphaFoldDB" id="A0A1I7VRE3"/>
<dbReference type="CDD" id="cd01644">
    <property type="entry name" value="RT_pepA17"/>
    <property type="match status" value="1"/>
</dbReference>
<dbReference type="Pfam" id="PF00078">
    <property type="entry name" value="RVT_1"/>
    <property type="match status" value="1"/>
</dbReference>
<evidence type="ECO:0000313" key="3">
    <source>
        <dbReference type="WBParaSite" id="EN70_5392"/>
    </source>
</evidence>
<dbReference type="Pfam" id="PF03564">
    <property type="entry name" value="DUF1759"/>
    <property type="match status" value="1"/>
</dbReference>
<keyword evidence="2" id="KW-1185">Reference proteome</keyword>
<dbReference type="InterPro" id="IPR000477">
    <property type="entry name" value="RT_dom"/>
</dbReference>
<dbReference type="WBParaSite" id="EN70_5392">
    <property type="protein sequence ID" value="EN70_5392"/>
    <property type="gene ID" value="EN70_5392"/>
</dbReference>
<evidence type="ECO:0000313" key="2">
    <source>
        <dbReference type="Proteomes" id="UP000095285"/>
    </source>
</evidence>
<dbReference type="InterPro" id="IPR043502">
    <property type="entry name" value="DNA/RNA_pol_sf"/>
</dbReference>
<accession>A0A1I7VRE3</accession>
<name>A0A1I7VRE3_LOALO</name>
<protein>
    <submittedName>
        <fullName evidence="3">DUF1758 domain-containing protein</fullName>
    </submittedName>
</protein>
<dbReference type="InterPro" id="IPR043128">
    <property type="entry name" value="Rev_trsase/Diguanyl_cyclase"/>
</dbReference>
<evidence type="ECO:0000259" key="1">
    <source>
        <dbReference type="Pfam" id="PF00078"/>
    </source>
</evidence>
<dbReference type="PANTHER" id="PTHR47331:SF1">
    <property type="entry name" value="GAG-LIKE PROTEIN"/>
    <property type="match status" value="1"/>
</dbReference>
<dbReference type="InterPro" id="IPR005312">
    <property type="entry name" value="DUF1759"/>
</dbReference>
<sequence length="777" mass="90657">MHEGQETIITLTMLKNETEERVETLLKRIRMDEERKISPSNLTVHLPQLSLSTFDGDPRKWRQFWNSFDATIHSQTIPEIQKLNYLHSSLKRNALQAVSRYEIAPENYETIRRLLKTKYGDSSTISTILYKELQAIRGNEKNWMAIIENVERVLCQLEALGDNLEHLSIETTMENKLPSWVLNKIYAQKKLDRPWSILKLLVNLKTAIKVKHVKRPKDASTAKLQITVPYVEKEAYQLQTTWRIQEIKNRVQLNVRTTDKGIITLRADVIEHLTNKLQVVEVPREPRFNDLTNYWEKPDTLIGADYFFKFINLQDIKELHSGHTRGSGDINELCKHNGYSAEIIYSVNVNLNSELKKFWKLEMIGIHESPLADDDDRAIKHFEQTITSLKQMGDINNNYGLCIGRLENLVKRLQLRSLLHLYDTIIKDQLQIGIIEEVPPNDEAGIIHYLPHHEVLTPSKTTTKLRIVYDASARQKGLKSLNEVLYRGPVILPHLVGVLLRFRSMKIVITADIEKAFLQIGLQEDERNCTRFLWLKDINKEVSSENLNCYRFQRVPFGVVSSPFLLAPTLNHHLENCRSELAEEIRRNLYVDNITISANGTQDALYKYEQMKKIFKEASMNVREFLSNNKFNKQISRNDLNQTKKENFLGLNWNHQGDHINVTLKPWKGKVWTKRSILQFIASQYDPLGFIVPVLIRFKLFIQDLWREEISWDQPLNEANKQKWRKLISEWPTKVTKFFKSDRISHIYGCFQNGLFCCCLHTDNSTGRMVKVILDLS</sequence>
<dbReference type="PANTHER" id="PTHR47331">
    <property type="entry name" value="PHD-TYPE DOMAIN-CONTAINING PROTEIN"/>
    <property type="match status" value="1"/>
</dbReference>
<dbReference type="Gene3D" id="3.10.10.10">
    <property type="entry name" value="HIV Type 1 Reverse Transcriptase, subunit A, domain 1"/>
    <property type="match status" value="1"/>
</dbReference>